<evidence type="ECO:0000259" key="5">
    <source>
        <dbReference type="PROSITE" id="PS50039"/>
    </source>
</evidence>
<feature type="region of interest" description="Disordered" evidence="4">
    <location>
        <begin position="76"/>
        <end position="114"/>
    </location>
</feature>
<dbReference type="Proteomes" id="UP000242638">
    <property type="component" value="Unassembled WGS sequence"/>
</dbReference>
<keyword evidence="7" id="KW-1185">Reference proteome</keyword>
<dbReference type="SMART" id="SM00339">
    <property type="entry name" value="FH"/>
    <property type="match status" value="1"/>
</dbReference>
<dbReference type="SUPFAM" id="SSF46785">
    <property type="entry name" value="Winged helix' DNA-binding domain"/>
    <property type="match status" value="1"/>
</dbReference>
<dbReference type="Gene3D" id="1.10.10.10">
    <property type="entry name" value="Winged helix-like DNA-binding domain superfamily/Winged helix DNA-binding domain"/>
    <property type="match status" value="1"/>
</dbReference>
<evidence type="ECO:0000256" key="1">
    <source>
        <dbReference type="ARBA" id="ARBA00004123"/>
    </source>
</evidence>
<evidence type="ECO:0000256" key="3">
    <source>
        <dbReference type="PROSITE-ProRule" id="PRU00089"/>
    </source>
</evidence>
<dbReference type="InterPro" id="IPR001766">
    <property type="entry name" value="Fork_head_dom"/>
</dbReference>
<keyword evidence="3" id="KW-0539">Nucleus</keyword>
<keyword evidence="2 3" id="KW-0238">DNA-binding</keyword>
<dbReference type="InterPro" id="IPR036388">
    <property type="entry name" value="WH-like_DNA-bd_sf"/>
</dbReference>
<dbReference type="InterPro" id="IPR036390">
    <property type="entry name" value="WH_DNA-bd_sf"/>
</dbReference>
<organism evidence="6 7">
    <name type="scientific">Poecilia reticulata</name>
    <name type="common">Guppy</name>
    <name type="synonym">Acanthophacelus reticulatus</name>
    <dbReference type="NCBI Taxonomy" id="8081"/>
    <lineage>
        <taxon>Eukaryota</taxon>
        <taxon>Metazoa</taxon>
        <taxon>Chordata</taxon>
        <taxon>Craniata</taxon>
        <taxon>Vertebrata</taxon>
        <taxon>Euteleostomi</taxon>
        <taxon>Actinopterygii</taxon>
        <taxon>Neopterygii</taxon>
        <taxon>Teleostei</taxon>
        <taxon>Neoteleostei</taxon>
        <taxon>Acanthomorphata</taxon>
        <taxon>Ovalentaria</taxon>
        <taxon>Atherinomorphae</taxon>
        <taxon>Cyprinodontiformes</taxon>
        <taxon>Poeciliidae</taxon>
        <taxon>Poeciliinae</taxon>
        <taxon>Poecilia</taxon>
    </lineage>
</organism>
<dbReference type="InterPro" id="IPR047513">
    <property type="entry name" value="FOXJ1"/>
</dbReference>
<reference evidence="7" key="1">
    <citation type="submission" date="2013-11" db="EMBL/GenBank/DDBJ databases">
        <title>The genomic landscape of the Guanapo guppy.</title>
        <authorList>
            <person name="Kuenstner A."/>
            <person name="Dreyer C."/>
        </authorList>
    </citation>
    <scope>NUCLEOTIDE SEQUENCE</scope>
    <source>
        <strain evidence="7">Guanapo</strain>
    </source>
</reference>
<proteinExistence type="predicted"/>
<feature type="domain" description="Fork-head" evidence="5">
    <location>
        <begin position="145"/>
        <end position="193"/>
    </location>
</feature>
<dbReference type="STRING" id="8081.ENSPREP00000016558"/>
<dbReference type="PANTHER" id="PTHR46805:SF2">
    <property type="entry name" value="FORKHEAD BOX PROTEIN J1-A"/>
    <property type="match status" value="1"/>
</dbReference>
<dbReference type="AlphaFoldDB" id="A0A3P9P4C4"/>
<dbReference type="Pfam" id="PF00250">
    <property type="entry name" value="Forkhead"/>
    <property type="match status" value="1"/>
</dbReference>
<dbReference type="InterPro" id="IPR018122">
    <property type="entry name" value="TF_fork_head_CS_1"/>
</dbReference>
<reference evidence="6" key="2">
    <citation type="submission" date="2025-08" db="UniProtKB">
        <authorList>
            <consortium name="Ensembl"/>
        </authorList>
    </citation>
    <scope>IDENTIFICATION</scope>
    <source>
        <strain evidence="6">Guanapo</strain>
    </source>
</reference>
<protein>
    <recommendedName>
        <fullName evidence="5">Fork-head domain-containing protein</fullName>
    </recommendedName>
</protein>
<dbReference type="PRINTS" id="PR00053">
    <property type="entry name" value="FORKHEAD"/>
</dbReference>
<name>A0A3P9P4C4_POERE</name>
<dbReference type="GO" id="GO:0000981">
    <property type="term" value="F:DNA-binding transcription factor activity, RNA polymerase II-specific"/>
    <property type="evidence" value="ECO:0007669"/>
    <property type="project" value="TreeGrafter"/>
</dbReference>
<dbReference type="OMA" id="YSWIAEN"/>
<evidence type="ECO:0000256" key="4">
    <source>
        <dbReference type="SAM" id="MobiDB-lite"/>
    </source>
</evidence>
<sequence length="193" mass="20341">MSEFLVQSDSSLCSQLQLGPLERPRASAGRGAMLSLSPVGPEEQRGCGGCGAPCSCGLDDSLTNLQWLQEFSILGAPGPQQGQQQLGPGGPASPLAGDPASCSGSPLTPGKPTAAAFSRMRAPPGLAARGHCPAEVDYRRNPDIKPPFSYATLICMAMQASQRSKLSLASIYQWITDNFCYYRHADPTWQVAA</sequence>
<dbReference type="GeneTree" id="ENSGT00940000164514"/>
<accession>A0A3P9P4C4</accession>
<comment type="subcellular location">
    <subcellularLocation>
        <location evidence="1 3">Nucleus</location>
    </subcellularLocation>
</comment>
<feature type="compositionally biased region" description="Low complexity" evidence="4">
    <location>
        <begin position="76"/>
        <end position="97"/>
    </location>
</feature>
<dbReference type="PROSITE" id="PS00657">
    <property type="entry name" value="FORK_HEAD_1"/>
    <property type="match status" value="1"/>
</dbReference>
<evidence type="ECO:0000313" key="7">
    <source>
        <dbReference type="Proteomes" id="UP000242638"/>
    </source>
</evidence>
<feature type="DNA-binding region" description="Fork-head" evidence="3">
    <location>
        <begin position="145"/>
        <end position="193"/>
    </location>
</feature>
<dbReference type="GO" id="GO:0005634">
    <property type="term" value="C:nucleus"/>
    <property type="evidence" value="ECO:0007669"/>
    <property type="project" value="UniProtKB-SubCell"/>
</dbReference>
<evidence type="ECO:0000256" key="2">
    <source>
        <dbReference type="ARBA" id="ARBA00023125"/>
    </source>
</evidence>
<dbReference type="PANTHER" id="PTHR46805">
    <property type="entry name" value="FORKHEAD BOX PROTEIN J1"/>
    <property type="match status" value="1"/>
</dbReference>
<evidence type="ECO:0000313" key="6">
    <source>
        <dbReference type="Ensembl" id="ENSPREP00000016558.1"/>
    </source>
</evidence>
<dbReference type="PROSITE" id="PS50039">
    <property type="entry name" value="FORK_HEAD_3"/>
    <property type="match status" value="1"/>
</dbReference>
<reference evidence="6" key="3">
    <citation type="submission" date="2025-09" db="UniProtKB">
        <authorList>
            <consortium name="Ensembl"/>
        </authorList>
    </citation>
    <scope>IDENTIFICATION</scope>
    <source>
        <strain evidence="6">Guanapo</strain>
    </source>
</reference>
<dbReference type="Ensembl" id="ENSPRET00000016738.1">
    <property type="protein sequence ID" value="ENSPREP00000016558.1"/>
    <property type="gene ID" value="ENSPREG00000011212.1"/>
</dbReference>
<dbReference type="GO" id="GO:0000978">
    <property type="term" value="F:RNA polymerase II cis-regulatory region sequence-specific DNA binding"/>
    <property type="evidence" value="ECO:0007669"/>
    <property type="project" value="TreeGrafter"/>
</dbReference>